<evidence type="ECO:0000313" key="4">
    <source>
        <dbReference type="Proteomes" id="UP001456524"/>
    </source>
</evidence>
<protein>
    <recommendedName>
        <fullName evidence="2">DUF6604 domain-containing protein</fullName>
    </recommendedName>
</protein>
<comment type="caution">
    <text evidence="3">The sequence shown here is derived from an EMBL/GenBank/DDBJ whole genome shotgun (WGS) entry which is preliminary data.</text>
</comment>
<organism evidence="3 4">
    <name type="scientific">Phyllosticta citrichinensis</name>
    <dbReference type="NCBI Taxonomy" id="1130410"/>
    <lineage>
        <taxon>Eukaryota</taxon>
        <taxon>Fungi</taxon>
        <taxon>Dikarya</taxon>
        <taxon>Ascomycota</taxon>
        <taxon>Pezizomycotina</taxon>
        <taxon>Dothideomycetes</taxon>
        <taxon>Dothideomycetes incertae sedis</taxon>
        <taxon>Botryosphaeriales</taxon>
        <taxon>Phyllostictaceae</taxon>
        <taxon>Phyllosticta</taxon>
    </lineage>
</organism>
<evidence type="ECO:0000259" key="2">
    <source>
        <dbReference type="Pfam" id="PF20253"/>
    </source>
</evidence>
<accession>A0ABR1Y6S3</accession>
<reference evidence="3 4" key="1">
    <citation type="journal article" date="2022" name="G3 (Bethesda)">
        <title>Enemy or ally: a genomic approach to elucidate the lifestyle of Phyllosticta citrichinaensis.</title>
        <authorList>
            <person name="Buijs V.A."/>
            <person name="Groenewald J.Z."/>
            <person name="Haridas S."/>
            <person name="LaButti K.M."/>
            <person name="Lipzen A."/>
            <person name="Martin F.M."/>
            <person name="Barry K."/>
            <person name="Grigoriev I.V."/>
            <person name="Crous P.W."/>
            <person name="Seidl M.F."/>
        </authorList>
    </citation>
    <scope>NUCLEOTIDE SEQUENCE [LARGE SCALE GENOMIC DNA]</scope>
    <source>
        <strain evidence="3 4">CBS 129764</strain>
    </source>
</reference>
<dbReference type="Pfam" id="PF20253">
    <property type="entry name" value="DUF6604"/>
    <property type="match status" value="1"/>
</dbReference>
<keyword evidence="4" id="KW-1185">Reference proteome</keyword>
<dbReference type="InterPro" id="IPR046539">
    <property type="entry name" value="DUF6604"/>
</dbReference>
<dbReference type="Proteomes" id="UP001456524">
    <property type="component" value="Unassembled WGS sequence"/>
</dbReference>
<dbReference type="EMBL" id="JBBWUH010000001">
    <property type="protein sequence ID" value="KAK8177419.1"/>
    <property type="molecule type" value="Genomic_DNA"/>
</dbReference>
<feature type="region of interest" description="Disordered" evidence="1">
    <location>
        <begin position="1"/>
        <end position="23"/>
    </location>
</feature>
<name>A0ABR1Y6S3_9PEZI</name>
<evidence type="ECO:0000313" key="3">
    <source>
        <dbReference type="EMBL" id="KAK8177419.1"/>
    </source>
</evidence>
<sequence>MLRPFFQSPKETPEGWPHQGGSIKFQPAARKPAYVIATNDFIRLAEYIAAKRKPLVKVPVYFTEALNRAIKNQKKHSIVAASLTDSKEANNSHSHFVGVLEHVRKGSFVNEQPYPSFESAIKRFDNKSLIFYARKTEHEKLHNQHNNLERGFLERKDEVSEEHRAVSGSKYKAKVILPGSSCGSATATCEGQYWTASSGDANSDVITFYKPDNEQTRVTPSREVSLAVLASAVRPSQGE</sequence>
<feature type="domain" description="DUF6604" evidence="2">
    <location>
        <begin position="29"/>
        <end position="105"/>
    </location>
</feature>
<gene>
    <name evidence="3" type="ORF">IWX90DRAFT_492109</name>
</gene>
<evidence type="ECO:0000256" key="1">
    <source>
        <dbReference type="SAM" id="MobiDB-lite"/>
    </source>
</evidence>
<proteinExistence type="predicted"/>